<feature type="region of interest" description="Disordered" evidence="6">
    <location>
        <begin position="487"/>
        <end position="512"/>
    </location>
</feature>
<accession>A0A8W8KIH4</accession>
<feature type="compositionally biased region" description="Basic and acidic residues" evidence="6">
    <location>
        <begin position="931"/>
        <end position="947"/>
    </location>
</feature>
<dbReference type="InterPro" id="IPR036236">
    <property type="entry name" value="Znf_C2H2_sf"/>
</dbReference>
<dbReference type="GO" id="GO:0005634">
    <property type="term" value="C:nucleus"/>
    <property type="evidence" value="ECO:0007669"/>
    <property type="project" value="TreeGrafter"/>
</dbReference>
<feature type="compositionally biased region" description="Polar residues" evidence="6">
    <location>
        <begin position="850"/>
        <end position="864"/>
    </location>
</feature>
<feature type="region of interest" description="Disordered" evidence="6">
    <location>
        <begin position="931"/>
        <end position="983"/>
    </location>
</feature>
<dbReference type="PANTHER" id="PTHR24409">
    <property type="entry name" value="ZINC FINGER PROTEIN 142"/>
    <property type="match status" value="1"/>
</dbReference>
<proteinExistence type="predicted"/>
<evidence type="ECO:0000256" key="6">
    <source>
        <dbReference type="SAM" id="MobiDB-lite"/>
    </source>
</evidence>
<evidence type="ECO:0000313" key="9">
    <source>
        <dbReference type="Proteomes" id="UP000005408"/>
    </source>
</evidence>
<keyword evidence="9" id="KW-1185">Reference proteome</keyword>
<evidence type="ECO:0000256" key="4">
    <source>
        <dbReference type="ARBA" id="ARBA00022833"/>
    </source>
</evidence>
<dbReference type="SUPFAM" id="SSF57667">
    <property type="entry name" value="beta-beta-alpha zinc fingers"/>
    <property type="match status" value="2"/>
</dbReference>
<evidence type="ECO:0000259" key="7">
    <source>
        <dbReference type="PROSITE" id="PS50157"/>
    </source>
</evidence>
<dbReference type="AlphaFoldDB" id="A0A8W8KIH4"/>
<dbReference type="GO" id="GO:0000981">
    <property type="term" value="F:DNA-binding transcription factor activity, RNA polymerase II-specific"/>
    <property type="evidence" value="ECO:0007669"/>
    <property type="project" value="TreeGrafter"/>
</dbReference>
<dbReference type="GO" id="GO:0008270">
    <property type="term" value="F:zinc ion binding"/>
    <property type="evidence" value="ECO:0007669"/>
    <property type="project" value="UniProtKB-KW"/>
</dbReference>
<dbReference type="OMA" id="RRYACTC"/>
<organism evidence="8 9">
    <name type="scientific">Magallana gigas</name>
    <name type="common">Pacific oyster</name>
    <name type="synonym">Crassostrea gigas</name>
    <dbReference type="NCBI Taxonomy" id="29159"/>
    <lineage>
        <taxon>Eukaryota</taxon>
        <taxon>Metazoa</taxon>
        <taxon>Spiralia</taxon>
        <taxon>Lophotrochozoa</taxon>
        <taxon>Mollusca</taxon>
        <taxon>Bivalvia</taxon>
        <taxon>Autobranchia</taxon>
        <taxon>Pteriomorphia</taxon>
        <taxon>Ostreida</taxon>
        <taxon>Ostreoidea</taxon>
        <taxon>Ostreidae</taxon>
        <taxon>Magallana</taxon>
    </lineage>
</organism>
<dbReference type="SMART" id="SM00355">
    <property type="entry name" value="ZnF_C2H2"/>
    <property type="match status" value="8"/>
</dbReference>
<dbReference type="Proteomes" id="UP000005408">
    <property type="component" value="Unassembled WGS sequence"/>
</dbReference>
<feature type="compositionally biased region" description="Basic and acidic residues" evidence="6">
    <location>
        <begin position="490"/>
        <end position="503"/>
    </location>
</feature>
<dbReference type="PANTHER" id="PTHR24409:SF295">
    <property type="entry name" value="AZ2-RELATED"/>
    <property type="match status" value="1"/>
</dbReference>
<dbReference type="PROSITE" id="PS50157">
    <property type="entry name" value="ZINC_FINGER_C2H2_2"/>
    <property type="match status" value="2"/>
</dbReference>
<feature type="domain" description="C2H2-type" evidence="7">
    <location>
        <begin position="613"/>
        <end position="641"/>
    </location>
</feature>
<sequence length="1073" mass="122029">MMADFIGSSHRHEEGDLCPLMVCPGIFQRMEAVSLENNFSQACQVMEYLLDLHDRYKDAKDRQAGLDTEADTISFSDFEGCKQEGGESRTIKPIEFDEPEDLPTSPTGFTDIITKVFKCPKCTCQFHSTLKLHFHLAIKHQISSRKTPPGKEIGHSVETSCPVCGKMFFNTKTLKFHKHICFPKLLKLKPRWRKFNNHHCHRLHINPLRNLHQNEIKKHFLGNGCTCGQYFHWKSLYFQHKKVCKTQKESVSLKKIRKLKSHQNHKKEQEKKTIDTESTALLKDNSMEAKLRENLIKEGISLSKETQELNDVHNLSSENTDHRVAKGNHTSILEKNDIVPLNFKIKKESLENEGNIQEKEHPKDCQSNMSTMENIENLAAAISKSGEDHTKIKSMAISENYAEENSTKVKEERCSLQDVMELQNISEGKNMVSQEKDKNSEHETFYMEDEVAVVDLSKMNVAMNCSSLQGETLAPIMSSNVRQENQLHPLRTEESESQKEEQKVLNLSNKPDYREESLEMQRHYEQRYGDNFEMFSQCPNCLGSYKSSQDLLQHIQNSQCRFVFDLANAKGTQHRVCRICNITLKNFYSFIQHLYERHGIQGIYNLKQSSQVKPCKICGQKFLSEAYLREHVQGKHSSVRRYACTCGKTFKWRSSFSGHRRNCTGTISCINKPYPTTMCRYTRKRHGLNHSGSLASNSGNMVPPPIVAKQEREQPLQPKQFSNDNGTGKIPGVHTILNDLKVRYPKPSAADTVSHFKTKEPSPLPPRAHADLTVQKMNNKPLSNSLKTDLNSPATQKIIESLKQRANVKWPANKNSPSSSLKPEPKTINQHTPQPVTTANDPSKPMAVSSAATNFSKSHHSLNSTQTENNAFMHTSGNPYGMVFPVGDSMANLSQYIPYQNFGFNALNMQQLYHQMSASLSKIFSSENIKGDTNEKGLNRNVEKPSRENFPGQYLNKAPNKPRDIEFLGSSQKKPSPSSAAHTEGPLFCPACKMSFSDKMSLEMHVLKCKNRSMAVYTCSICGMKLRGKASLREHTLGKHSATRYSCSCGMKFKWRSSLGSHQKHCDQYLKHF</sequence>
<keyword evidence="2" id="KW-0677">Repeat</keyword>
<name>A0A8W8KIH4_MAGGI</name>
<keyword evidence="4" id="KW-0862">Zinc</keyword>
<feature type="compositionally biased region" description="Low complexity" evidence="6">
    <location>
        <begin position="970"/>
        <end position="981"/>
    </location>
</feature>
<evidence type="ECO:0000256" key="3">
    <source>
        <dbReference type="ARBA" id="ARBA00022771"/>
    </source>
</evidence>
<evidence type="ECO:0000313" key="8">
    <source>
        <dbReference type="EnsemblMetazoa" id="G23302.1:cds"/>
    </source>
</evidence>
<dbReference type="Pfam" id="PF12874">
    <property type="entry name" value="zf-met"/>
    <property type="match status" value="2"/>
</dbReference>
<evidence type="ECO:0000256" key="2">
    <source>
        <dbReference type="ARBA" id="ARBA00022737"/>
    </source>
</evidence>
<keyword evidence="1" id="KW-0479">Metal-binding</keyword>
<dbReference type="GO" id="GO:0000977">
    <property type="term" value="F:RNA polymerase II transcription regulatory region sequence-specific DNA binding"/>
    <property type="evidence" value="ECO:0007669"/>
    <property type="project" value="TreeGrafter"/>
</dbReference>
<feature type="compositionally biased region" description="Polar residues" evidence="6">
    <location>
        <begin position="813"/>
        <end position="841"/>
    </location>
</feature>
<evidence type="ECO:0000256" key="5">
    <source>
        <dbReference type="PROSITE-ProRule" id="PRU00042"/>
    </source>
</evidence>
<keyword evidence="3 5" id="KW-0863">Zinc-finger</keyword>
<dbReference type="OrthoDB" id="6156909at2759"/>
<dbReference type="Gene3D" id="3.30.160.60">
    <property type="entry name" value="Classic Zinc Finger"/>
    <property type="match status" value="2"/>
</dbReference>
<feature type="region of interest" description="Disordered" evidence="6">
    <location>
        <begin position="803"/>
        <end position="864"/>
    </location>
</feature>
<evidence type="ECO:0000256" key="1">
    <source>
        <dbReference type="ARBA" id="ARBA00022723"/>
    </source>
</evidence>
<feature type="domain" description="C2H2-type" evidence="7">
    <location>
        <begin position="1017"/>
        <end position="1045"/>
    </location>
</feature>
<protein>
    <recommendedName>
        <fullName evidence="7">C2H2-type domain-containing protein</fullName>
    </recommendedName>
</protein>
<dbReference type="PROSITE" id="PS00028">
    <property type="entry name" value="ZINC_FINGER_C2H2_1"/>
    <property type="match status" value="3"/>
</dbReference>
<dbReference type="InterPro" id="IPR013087">
    <property type="entry name" value="Znf_C2H2_type"/>
</dbReference>
<reference evidence="8" key="1">
    <citation type="submission" date="2022-08" db="UniProtKB">
        <authorList>
            <consortium name="EnsemblMetazoa"/>
        </authorList>
    </citation>
    <scope>IDENTIFICATION</scope>
    <source>
        <strain evidence="8">05x7-T-G4-1.051#20</strain>
    </source>
</reference>
<dbReference type="EnsemblMetazoa" id="G23302.1">
    <property type="protein sequence ID" value="G23302.1:cds"/>
    <property type="gene ID" value="G23302"/>
</dbReference>